<keyword evidence="1" id="KW-0500">Molybdenum</keyword>
<dbReference type="Gene3D" id="3.90.1170.50">
    <property type="entry name" value="Aldehyde oxidase/xanthine dehydrogenase, a/b hammerhead"/>
    <property type="match status" value="1"/>
</dbReference>
<dbReference type="SUPFAM" id="SSF54665">
    <property type="entry name" value="CO dehydrogenase molybdoprotein N-domain-like"/>
    <property type="match status" value="1"/>
</dbReference>
<reference evidence="5" key="1">
    <citation type="journal article" date="2019" name="Int. J. Syst. Evol. Microbiol.">
        <title>The Global Catalogue of Microorganisms (GCM) 10K type strain sequencing project: providing services to taxonomists for standard genome sequencing and annotation.</title>
        <authorList>
            <consortium name="The Broad Institute Genomics Platform"/>
            <consortium name="The Broad Institute Genome Sequencing Center for Infectious Disease"/>
            <person name="Wu L."/>
            <person name="Ma J."/>
        </authorList>
    </citation>
    <scope>NUCLEOTIDE SEQUENCE [LARGE SCALE GENOMIC DNA]</scope>
    <source>
        <strain evidence="5">JCM 18015</strain>
    </source>
</reference>
<dbReference type="InterPro" id="IPR046867">
    <property type="entry name" value="AldOxase/xan_DH_MoCoBD2"/>
</dbReference>
<dbReference type="Proteomes" id="UP001499910">
    <property type="component" value="Unassembled WGS sequence"/>
</dbReference>
<keyword evidence="5" id="KW-1185">Reference proteome</keyword>
<dbReference type="EMBL" id="BAABHW010000001">
    <property type="protein sequence ID" value="GAA5066481.1"/>
    <property type="molecule type" value="Genomic_DNA"/>
</dbReference>
<dbReference type="Pfam" id="PF20256">
    <property type="entry name" value="MoCoBD_2"/>
    <property type="match status" value="1"/>
</dbReference>
<proteinExistence type="predicted"/>
<evidence type="ECO:0000256" key="2">
    <source>
        <dbReference type="ARBA" id="ARBA00023002"/>
    </source>
</evidence>
<feature type="domain" description="Aldehyde oxidase/xanthine dehydrogenase a/b hammerhead" evidence="3">
    <location>
        <begin position="22"/>
        <end position="142"/>
    </location>
</feature>
<gene>
    <name evidence="4" type="ORF">GCM10023209_05140</name>
</gene>
<dbReference type="InterPro" id="IPR037165">
    <property type="entry name" value="AldOxase/xan_DH_Mopterin-bd_sf"/>
</dbReference>
<dbReference type="PANTHER" id="PTHR11908">
    <property type="entry name" value="XANTHINE DEHYDROGENASE"/>
    <property type="match status" value="1"/>
</dbReference>
<dbReference type="Pfam" id="PF01315">
    <property type="entry name" value="Ald_Xan_dh_C"/>
    <property type="match status" value="1"/>
</dbReference>
<dbReference type="RefSeq" id="WP_345229410.1">
    <property type="nucleotide sequence ID" value="NZ_BAABHW010000001.1"/>
</dbReference>
<dbReference type="PANTHER" id="PTHR11908:SF132">
    <property type="entry name" value="ALDEHYDE OXIDASE 1-RELATED"/>
    <property type="match status" value="1"/>
</dbReference>
<dbReference type="SMART" id="SM01008">
    <property type="entry name" value="Ald_Xan_dh_C"/>
    <property type="match status" value="1"/>
</dbReference>
<keyword evidence="2" id="KW-0560">Oxidoreductase</keyword>
<sequence>MGDGKLLVGRPVARREDVTLLRGEGRYTDDLTPDSAAHLVFVRSPVAAGKIVALAAAGAREMPGVLAVIDADTLDAAGVKPFPSPAIPPHLLVGDLHAPTFPALARDEVHHLGQPILAIVAETLAEAMDAAEMVDLEFEDRPANTDLTKAKGGPAVWPTASDNRIFRVELGDAAATQDAMDTAAHRVTRRLSINRVTAVSMEPRGAIGSWDAETGRYVMTSGTQATHRLAEAMAAQMGVPEGDVRVVSENCGGTFGMKNGGMPEYPPILVAARQLGRPVRWIETRSEAFLSDPQAREQVAEATLALDAEGRFLGLSVDVVAGIGAYANATSLLSSFNNIASVTGVYGIPAIRVAVEGVHLNTQTTAAYRGAGRPEASFIIERMIDIAARETGIDRVELRRRNMLQPEELPRKTALGYVYDSGDFPALFDRALQAADWAGVAARKQEAQARGKLRGAGLAYTIEIAGGPPAKPMPEYASATLSPEGCRLMLGTGDAGQGHDTAFAQIAADAFGLGLEKVSLFSGDTGVVPKGTGSFGSRSLGAAGSALVHVCEDLIAQLSVHAARHLDAEAEALTFGDGTFKLPGTNRAITLESLLAEDDLTVSAERWEATQGPSFPNGCHITEVEIDPETGEMEICSYTALEDIGKVINPLLVAGQIHGGIVQGLGQGMMEAIRYDEDGQLLTGSFMDYAMPRASDLPFFNAQTASVETASNTLGTKGVGEAGTVGALPVLSSAIADALAPLGVDHVTLPATPSAIWEAIRAARK</sequence>
<dbReference type="SUPFAM" id="SSF56003">
    <property type="entry name" value="Molybdenum cofactor-binding domain"/>
    <property type="match status" value="1"/>
</dbReference>
<dbReference type="InterPro" id="IPR000674">
    <property type="entry name" value="Ald_Oxase/Xan_DH_a/b"/>
</dbReference>
<evidence type="ECO:0000256" key="1">
    <source>
        <dbReference type="ARBA" id="ARBA00022505"/>
    </source>
</evidence>
<dbReference type="Gene3D" id="3.30.365.10">
    <property type="entry name" value="Aldehyde oxidase/xanthine dehydrogenase, molybdopterin binding domain"/>
    <property type="match status" value="4"/>
</dbReference>
<organism evidence="4 5">
    <name type="scientific">[Roseibacterium] beibuensis</name>
    <dbReference type="NCBI Taxonomy" id="1193142"/>
    <lineage>
        <taxon>Bacteria</taxon>
        <taxon>Pseudomonadati</taxon>
        <taxon>Pseudomonadota</taxon>
        <taxon>Alphaproteobacteria</taxon>
        <taxon>Rhodobacterales</taxon>
        <taxon>Roseobacteraceae</taxon>
        <taxon>Roseicyclus</taxon>
    </lineage>
</organism>
<protein>
    <submittedName>
        <fullName evidence="4">Xanthine dehydrogenase family protein molybdopterin-binding subunit</fullName>
    </submittedName>
</protein>
<name>A0ABP9KZR3_9RHOB</name>
<dbReference type="InterPro" id="IPR008274">
    <property type="entry name" value="AldOxase/xan_DH_MoCoBD1"/>
</dbReference>
<accession>A0ABP9KZR3</accession>
<evidence type="ECO:0000259" key="3">
    <source>
        <dbReference type="SMART" id="SM01008"/>
    </source>
</evidence>
<comment type="caution">
    <text evidence="4">The sequence shown here is derived from an EMBL/GenBank/DDBJ whole genome shotgun (WGS) entry which is preliminary data.</text>
</comment>
<dbReference type="InterPro" id="IPR036856">
    <property type="entry name" value="Ald_Oxase/Xan_DH_a/b_sf"/>
</dbReference>
<evidence type="ECO:0000313" key="5">
    <source>
        <dbReference type="Proteomes" id="UP001499910"/>
    </source>
</evidence>
<dbReference type="InterPro" id="IPR016208">
    <property type="entry name" value="Ald_Oxase/xanthine_DH-like"/>
</dbReference>
<dbReference type="Pfam" id="PF02738">
    <property type="entry name" value="MoCoBD_1"/>
    <property type="match status" value="1"/>
</dbReference>
<evidence type="ECO:0000313" key="4">
    <source>
        <dbReference type="EMBL" id="GAA5066481.1"/>
    </source>
</evidence>